<comment type="catalytic activity">
    <reaction evidence="7">
        <text>myo-inositol(out) + H(+)(out) = myo-inositol(in) + H(+)(in)</text>
        <dbReference type="Rhea" id="RHEA:60364"/>
        <dbReference type="ChEBI" id="CHEBI:15378"/>
        <dbReference type="ChEBI" id="CHEBI:17268"/>
    </reaction>
</comment>
<dbReference type="NCBIfam" id="TIGR00879">
    <property type="entry name" value="SP"/>
    <property type="match status" value="1"/>
</dbReference>
<feature type="transmembrane region" description="Helical" evidence="10">
    <location>
        <begin position="362"/>
        <end position="381"/>
    </location>
</feature>
<comment type="caution">
    <text evidence="12">The sequence shown here is derived from an EMBL/GenBank/DDBJ whole genome shotgun (WGS) entry which is preliminary data.</text>
</comment>
<dbReference type="EMBL" id="JAACJL010000001">
    <property type="protein sequence ID" value="KAF4623108.1"/>
    <property type="molecule type" value="Genomic_DNA"/>
</dbReference>
<evidence type="ECO:0000256" key="3">
    <source>
        <dbReference type="ARBA" id="ARBA00022448"/>
    </source>
</evidence>
<evidence type="ECO:0000256" key="10">
    <source>
        <dbReference type="SAM" id="Phobius"/>
    </source>
</evidence>
<dbReference type="Pfam" id="PF00083">
    <property type="entry name" value="Sugar_tr"/>
    <property type="match status" value="1"/>
</dbReference>
<keyword evidence="3 8" id="KW-0813">Transport</keyword>
<evidence type="ECO:0000256" key="6">
    <source>
        <dbReference type="ARBA" id="ARBA00023136"/>
    </source>
</evidence>
<evidence type="ECO:0000256" key="8">
    <source>
        <dbReference type="RuleBase" id="RU003346"/>
    </source>
</evidence>
<dbReference type="GO" id="GO:0016020">
    <property type="term" value="C:membrane"/>
    <property type="evidence" value="ECO:0007669"/>
    <property type="project" value="UniProtKB-SubCell"/>
</dbReference>
<dbReference type="Proteomes" id="UP000521872">
    <property type="component" value="Unassembled WGS sequence"/>
</dbReference>
<feature type="transmembrane region" description="Helical" evidence="10">
    <location>
        <begin position="305"/>
        <end position="328"/>
    </location>
</feature>
<name>A0A8H4R577_9AGAR</name>
<gene>
    <name evidence="12" type="ORF">D9613_002084</name>
</gene>
<dbReference type="PANTHER" id="PTHR48022">
    <property type="entry name" value="PLASTIDIC GLUCOSE TRANSPORTER 4"/>
    <property type="match status" value="1"/>
</dbReference>
<dbReference type="AlphaFoldDB" id="A0A8H4R577"/>
<dbReference type="PROSITE" id="PS50850">
    <property type="entry name" value="MFS"/>
    <property type="match status" value="1"/>
</dbReference>
<proteinExistence type="inferred from homology"/>
<dbReference type="InterPro" id="IPR050360">
    <property type="entry name" value="MFS_Sugar_Transporters"/>
</dbReference>
<organism evidence="12 13">
    <name type="scientific">Agrocybe pediades</name>
    <dbReference type="NCBI Taxonomy" id="84607"/>
    <lineage>
        <taxon>Eukaryota</taxon>
        <taxon>Fungi</taxon>
        <taxon>Dikarya</taxon>
        <taxon>Basidiomycota</taxon>
        <taxon>Agaricomycotina</taxon>
        <taxon>Agaricomycetes</taxon>
        <taxon>Agaricomycetidae</taxon>
        <taxon>Agaricales</taxon>
        <taxon>Agaricineae</taxon>
        <taxon>Strophariaceae</taxon>
        <taxon>Agrocybe</taxon>
    </lineage>
</organism>
<dbReference type="GO" id="GO:0005351">
    <property type="term" value="F:carbohydrate:proton symporter activity"/>
    <property type="evidence" value="ECO:0007669"/>
    <property type="project" value="TreeGrafter"/>
</dbReference>
<feature type="transmembrane region" description="Helical" evidence="10">
    <location>
        <begin position="63"/>
        <end position="82"/>
    </location>
</feature>
<comment type="similarity">
    <text evidence="2 8">Belongs to the major facilitator superfamily. Sugar transporter (TC 2.A.1.1) family.</text>
</comment>
<keyword evidence="4 10" id="KW-0812">Transmembrane</keyword>
<dbReference type="FunFam" id="1.20.1250.20:FF:000119">
    <property type="entry name" value="MFS monosaccharide transporter, putative"/>
    <property type="match status" value="1"/>
</dbReference>
<dbReference type="InterPro" id="IPR020846">
    <property type="entry name" value="MFS_dom"/>
</dbReference>
<feature type="transmembrane region" description="Helical" evidence="10">
    <location>
        <begin position="402"/>
        <end position="423"/>
    </location>
</feature>
<accession>A0A8H4R577</accession>
<evidence type="ECO:0000259" key="11">
    <source>
        <dbReference type="PROSITE" id="PS50850"/>
    </source>
</evidence>
<protein>
    <recommendedName>
        <fullName evidence="11">Major facilitator superfamily (MFS) profile domain-containing protein</fullName>
    </recommendedName>
</protein>
<evidence type="ECO:0000256" key="5">
    <source>
        <dbReference type="ARBA" id="ARBA00022989"/>
    </source>
</evidence>
<dbReference type="SUPFAM" id="SSF103473">
    <property type="entry name" value="MFS general substrate transporter"/>
    <property type="match status" value="1"/>
</dbReference>
<evidence type="ECO:0000256" key="7">
    <source>
        <dbReference type="ARBA" id="ARBA00049119"/>
    </source>
</evidence>
<feature type="region of interest" description="Disordered" evidence="9">
    <location>
        <begin position="470"/>
        <end position="516"/>
    </location>
</feature>
<evidence type="ECO:0000256" key="1">
    <source>
        <dbReference type="ARBA" id="ARBA00004141"/>
    </source>
</evidence>
<feature type="transmembrane region" description="Helical" evidence="10">
    <location>
        <begin position="429"/>
        <end position="450"/>
    </location>
</feature>
<sequence>MVDDPLIHRPRRRALVGKSLLYSISVFVSLGVFLFGYDQGVMSGIITGPYFRKYFNNPGPIETGTVVAILEVGAFITSVAAGRVGDIIGRRGTLLAGAIVFTLGGFIQTVTIGFWTMMLGRITSGFGVGLLSTIVPIYQSEISPPNHRGALACMEFTGNIIGYSSSVWTDYFCSFIDNDMSWRIPLFVQCIIGAILAGGCFLIPESPRWLIDSGKEAEGLRVIADLHGGDLHDPVAISEYEEIKDKVREDRESGEARTYRVMWRKYKRRVLLAMSSQAFAQLNGINVISYYAPRVFEEAGWIGRQALLMTGINSVIYVLSTIPTWYLVDHWGRRAILLSGAVVMATSLVATGWWMYIDVPQTPNAVVICVIIFNAAFGYSWGPIPWLYPPEIMPLNFRAKGVSISTATNWLFNFIVGEVTPYLQELIEWRLYPMHGFFCVCSFILVYFLYPETKGVPLEEMDAVFGEDAREEAYENESETASLVPSPRAGDTERGGHETSFEPQEEEPSGPNWFMNLFSRSRHRNYHPIQGDS</sequence>
<dbReference type="InterPro" id="IPR003663">
    <property type="entry name" value="Sugar/inositol_transpt"/>
</dbReference>
<keyword evidence="5 10" id="KW-1133">Transmembrane helix</keyword>
<evidence type="ECO:0000256" key="2">
    <source>
        <dbReference type="ARBA" id="ARBA00010992"/>
    </source>
</evidence>
<dbReference type="Gene3D" id="1.20.1250.20">
    <property type="entry name" value="MFS general substrate transporter like domains"/>
    <property type="match status" value="1"/>
</dbReference>
<evidence type="ECO:0000256" key="9">
    <source>
        <dbReference type="SAM" id="MobiDB-lite"/>
    </source>
</evidence>
<comment type="subcellular location">
    <subcellularLocation>
        <location evidence="1">Membrane</location>
        <topology evidence="1">Multi-pass membrane protein</topology>
    </subcellularLocation>
</comment>
<keyword evidence="13" id="KW-1185">Reference proteome</keyword>
<feature type="transmembrane region" description="Helical" evidence="10">
    <location>
        <begin position="335"/>
        <end position="356"/>
    </location>
</feature>
<evidence type="ECO:0000313" key="12">
    <source>
        <dbReference type="EMBL" id="KAF4623108.1"/>
    </source>
</evidence>
<dbReference type="InterPro" id="IPR036259">
    <property type="entry name" value="MFS_trans_sf"/>
</dbReference>
<evidence type="ECO:0000313" key="13">
    <source>
        <dbReference type="Proteomes" id="UP000521872"/>
    </source>
</evidence>
<feature type="transmembrane region" description="Helical" evidence="10">
    <location>
        <begin position="180"/>
        <end position="203"/>
    </location>
</feature>
<feature type="domain" description="Major facilitator superfamily (MFS) profile" evidence="11">
    <location>
        <begin position="24"/>
        <end position="454"/>
    </location>
</feature>
<reference evidence="12 13" key="1">
    <citation type="submission" date="2019-12" db="EMBL/GenBank/DDBJ databases">
        <authorList>
            <person name="Floudas D."/>
            <person name="Bentzer J."/>
            <person name="Ahren D."/>
            <person name="Johansson T."/>
            <person name="Persson P."/>
            <person name="Tunlid A."/>
        </authorList>
    </citation>
    <scope>NUCLEOTIDE SEQUENCE [LARGE SCALE GENOMIC DNA]</scope>
    <source>
        <strain evidence="12 13">CBS 102.39</strain>
    </source>
</reference>
<feature type="transmembrane region" description="Helical" evidence="10">
    <location>
        <begin position="94"/>
        <end position="115"/>
    </location>
</feature>
<feature type="transmembrane region" description="Helical" evidence="10">
    <location>
        <begin position="270"/>
        <end position="293"/>
    </location>
</feature>
<keyword evidence="6 10" id="KW-0472">Membrane</keyword>
<dbReference type="PANTHER" id="PTHR48022:SF73">
    <property type="entry name" value="METABOLITE TRANSPORT PROTEIN YDL199C-RELATED"/>
    <property type="match status" value="1"/>
</dbReference>
<feature type="transmembrane region" description="Helical" evidence="10">
    <location>
        <begin position="20"/>
        <end position="37"/>
    </location>
</feature>
<dbReference type="InterPro" id="IPR005828">
    <property type="entry name" value="MFS_sugar_transport-like"/>
</dbReference>
<evidence type="ECO:0000256" key="4">
    <source>
        <dbReference type="ARBA" id="ARBA00022692"/>
    </source>
</evidence>
<feature type="compositionally biased region" description="Basic and acidic residues" evidence="9">
    <location>
        <begin position="490"/>
        <end position="500"/>
    </location>
</feature>
<dbReference type="PRINTS" id="PR00171">
    <property type="entry name" value="SUGRTRNSPORT"/>
</dbReference>